<dbReference type="GO" id="GO:0000981">
    <property type="term" value="F:DNA-binding transcription factor activity, RNA polymerase II-specific"/>
    <property type="evidence" value="ECO:0007669"/>
    <property type="project" value="InterPro"/>
</dbReference>
<dbReference type="EMBL" id="CP059274">
    <property type="protein sequence ID" value="QLQ82252.1"/>
    <property type="molecule type" value="Genomic_DNA"/>
</dbReference>
<dbReference type="Proteomes" id="UP000510647">
    <property type="component" value="Chromosome 3"/>
</dbReference>
<comment type="subcellular location">
    <subcellularLocation>
        <location evidence="1">Nucleus</location>
    </subcellularLocation>
</comment>
<dbReference type="SUPFAM" id="SSF57701">
    <property type="entry name" value="Zn2/Cys6 DNA-binding domain"/>
    <property type="match status" value="1"/>
</dbReference>
<name>A0A7H9HQJ2_9SACH</name>
<feature type="domain" description="Zn(2)-C6 fungal-type" evidence="7">
    <location>
        <begin position="17"/>
        <end position="46"/>
    </location>
</feature>
<dbReference type="CDD" id="cd12148">
    <property type="entry name" value="fungal_TF_MHR"/>
    <property type="match status" value="1"/>
</dbReference>
<keyword evidence="3" id="KW-0862">Zinc</keyword>
<keyword evidence="5" id="KW-0539">Nucleus</keyword>
<evidence type="ECO:0000313" key="8">
    <source>
        <dbReference type="EMBL" id="QLQ80008.1"/>
    </source>
</evidence>
<dbReference type="GO" id="GO:0045944">
    <property type="term" value="P:positive regulation of transcription by RNA polymerase II"/>
    <property type="evidence" value="ECO:0007669"/>
    <property type="project" value="UniProtKB-ARBA"/>
</dbReference>
<dbReference type="GO" id="GO:0006351">
    <property type="term" value="P:DNA-templated transcription"/>
    <property type="evidence" value="ECO:0007669"/>
    <property type="project" value="InterPro"/>
</dbReference>
<keyword evidence="4" id="KW-0238">DNA-binding</keyword>
<dbReference type="GO" id="GO:0005634">
    <property type="term" value="C:nucleus"/>
    <property type="evidence" value="ECO:0007669"/>
    <property type="project" value="UniProtKB-SubCell"/>
</dbReference>
<protein>
    <recommendedName>
        <fullName evidence="7">Zn(2)-C6 fungal-type domain-containing protein</fullName>
    </recommendedName>
</protein>
<dbReference type="InterPro" id="IPR050987">
    <property type="entry name" value="AtrR-like"/>
</dbReference>
<keyword evidence="2" id="KW-0479">Metal-binding</keyword>
<dbReference type="OrthoDB" id="5600212at2759"/>
<dbReference type="InterPro" id="IPR036864">
    <property type="entry name" value="Zn2-C6_fun-type_DNA-bd_sf"/>
</dbReference>
<dbReference type="GO" id="GO:0008270">
    <property type="term" value="F:zinc ion binding"/>
    <property type="evidence" value="ECO:0007669"/>
    <property type="project" value="InterPro"/>
</dbReference>
<evidence type="ECO:0000256" key="5">
    <source>
        <dbReference type="ARBA" id="ARBA00023242"/>
    </source>
</evidence>
<evidence type="ECO:0000256" key="2">
    <source>
        <dbReference type="ARBA" id="ARBA00022723"/>
    </source>
</evidence>
<evidence type="ECO:0000256" key="6">
    <source>
        <dbReference type="SAM" id="Phobius"/>
    </source>
</evidence>
<dbReference type="CDD" id="cd00067">
    <property type="entry name" value="GAL4"/>
    <property type="match status" value="1"/>
</dbReference>
<gene>
    <name evidence="8" type="ORF">HG537_0C06570</name>
    <name evidence="9" type="ORF">HG537_0H00130</name>
</gene>
<dbReference type="SMART" id="SM00066">
    <property type="entry name" value="GAL4"/>
    <property type="match status" value="1"/>
</dbReference>
<dbReference type="SMART" id="SM00906">
    <property type="entry name" value="Fungal_trans"/>
    <property type="match status" value="1"/>
</dbReference>
<keyword evidence="6" id="KW-1133">Transmembrane helix</keyword>
<evidence type="ECO:0000256" key="1">
    <source>
        <dbReference type="ARBA" id="ARBA00004123"/>
    </source>
</evidence>
<dbReference type="GO" id="GO:0003677">
    <property type="term" value="F:DNA binding"/>
    <property type="evidence" value="ECO:0007669"/>
    <property type="project" value="UniProtKB-KW"/>
</dbReference>
<dbReference type="PANTHER" id="PTHR46910">
    <property type="entry name" value="TRANSCRIPTION FACTOR PDR1"/>
    <property type="match status" value="1"/>
</dbReference>
<evidence type="ECO:0000256" key="3">
    <source>
        <dbReference type="ARBA" id="ARBA00022833"/>
    </source>
</evidence>
<dbReference type="PROSITE" id="PS00463">
    <property type="entry name" value="ZN2_CY6_FUNGAL_1"/>
    <property type="match status" value="1"/>
</dbReference>
<evidence type="ECO:0000313" key="10">
    <source>
        <dbReference type="Proteomes" id="UP000510647"/>
    </source>
</evidence>
<evidence type="ECO:0000259" key="7">
    <source>
        <dbReference type="PROSITE" id="PS50048"/>
    </source>
</evidence>
<feature type="transmembrane region" description="Helical" evidence="6">
    <location>
        <begin position="156"/>
        <end position="178"/>
    </location>
</feature>
<dbReference type="Gene3D" id="4.10.240.10">
    <property type="entry name" value="Zn(2)-C6 fungal-type DNA-binding domain"/>
    <property type="match status" value="1"/>
</dbReference>
<evidence type="ECO:0000256" key="4">
    <source>
        <dbReference type="ARBA" id="ARBA00023125"/>
    </source>
</evidence>
<reference evidence="8 10" key="1">
    <citation type="submission" date="2020-06" db="EMBL/GenBank/DDBJ databases">
        <title>The yeast mating-type switching endonuclease HO is a domesticated member of an unorthodox homing genetic element family.</title>
        <authorList>
            <person name="Coughlan A.Y."/>
            <person name="Lombardi L."/>
            <person name="Braun-Galleani S."/>
            <person name="Martos A.R."/>
            <person name="Galeote V."/>
            <person name="Bigey F."/>
            <person name="Dequin S."/>
            <person name="Byrne K.P."/>
            <person name="Wolfe K.H."/>
        </authorList>
    </citation>
    <scope>NUCLEOTIDE SEQUENCE [LARGE SCALE GENOMIC DNA]</scope>
    <source>
        <strain evidence="8 10">CBS2947</strain>
    </source>
</reference>
<dbReference type="EMBL" id="CP059269">
    <property type="protein sequence ID" value="QLQ80008.1"/>
    <property type="molecule type" value="Genomic_DNA"/>
</dbReference>
<evidence type="ECO:0000313" key="9">
    <source>
        <dbReference type="EMBL" id="QLQ82252.1"/>
    </source>
</evidence>
<dbReference type="Pfam" id="PF04082">
    <property type="entry name" value="Fungal_trans"/>
    <property type="match status" value="1"/>
</dbReference>
<dbReference type="Pfam" id="PF00172">
    <property type="entry name" value="Zn_clus"/>
    <property type="match status" value="1"/>
</dbReference>
<dbReference type="PROSITE" id="PS50048">
    <property type="entry name" value="ZN2_CY6_FUNGAL_2"/>
    <property type="match status" value="1"/>
</dbReference>
<dbReference type="PANTHER" id="PTHR46910:SF3">
    <property type="entry name" value="HALOTOLERANCE PROTEIN 9-RELATED"/>
    <property type="match status" value="1"/>
</dbReference>
<keyword evidence="6" id="KW-0472">Membrane</keyword>
<accession>A0A7H9HQJ2</accession>
<keyword evidence="6" id="KW-0812">Transmembrane</keyword>
<dbReference type="Proteomes" id="UP000510647">
    <property type="component" value="Chromosome 8"/>
</dbReference>
<dbReference type="AlphaFoldDB" id="A0A7H9HQJ2"/>
<sequence length="788" mass="90818">MSRTENRVGKSKRASRACDNCRKRKIKCIGSFPCLNCITSGLKCSDRRQNQVSGERFFQSQTKLIYDVSSLKDSLTGFLDQLSTADSQELKNSLESAISALGNIDMESYTQMRYEAFEEYNCSKSIESEMVGKRNLLNRFEADGHFTSGVPINSFFGLYSPLICFSTVGISYMIRRLIRLRDDRSIRETIYLLMKFLDVSTMLYVRLNSSTNDTPRRPVDILAQLEEVLETLPLNIKDKLVGINRDRFNMPDEQLLVCVELFEKVQEAFAESLSDTSRLETYFETTETVSSLCREIFRSYTFGLIDVLSPDNLIKMIEQTYWTCHVASMGKIIAQTCRRLLDGGFNRWEYNLGLQEERGDRNRRLWWKGYWWDRWYAINTGKPPLLPDDQSSCLFPLDVLQLHVNDEMDCLTLAREADLNQASIDSCLQFGYILLGKTISFAFSSILYNGEFTSYRLHSNGGYRKSSVTLGNLRKHNDLLHETFRLIDDKLIPVLQANMQERRCLQLHVHSRMTVACISQALCSLFKRLEKCLASKQVSLLHRLTEQNETRLFDVSRMALLDSLKLNTVPLFVRSTVAIPTFMLNIVSHLISRGQDDQRGREKLLLDVSIMCAICERYDSFGDVAKIEPSGTNYMKYFIPLAAGSCFIFTRMCCQTYMGLHKRTEDQFLQDLKGMTTQRMEIAKKILEIRSPLFANLLKSYKRSWFTECILKHSRIKMDDLKVEVEVGQETNEKRTCNGADENFSSMNAIWPLNDADLNLLISSDSPLDLFDLFWDEAAARQFDYINQ</sequence>
<proteinExistence type="predicted"/>
<keyword evidence="10" id="KW-1185">Reference proteome</keyword>
<organism evidence="8 10">
    <name type="scientific">Torulaspora globosa</name>
    <dbReference type="NCBI Taxonomy" id="48254"/>
    <lineage>
        <taxon>Eukaryota</taxon>
        <taxon>Fungi</taxon>
        <taxon>Dikarya</taxon>
        <taxon>Ascomycota</taxon>
        <taxon>Saccharomycotina</taxon>
        <taxon>Saccharomycetes</taxon>
        <taxon>Saccharomycetales</taxon>
        <taxon>Saccharomycetaceae</taxon>
        <taxon>Torulaspora</taxon>
    </lineage>
</organism>
<dbReference type="InterPro" id="IPR007219">
    <property type="entry name" value="XnlR_reg_dom"/>
</dbReference>
<dbReference type="InterPro" id="IPR001138">
    <property type="entry name" value="Zn2Cys6_DnaBD"/>
</dbReference>